<dbReference type="EMBL" id="CP066007">
    <property type="protein sequence ID" value="QQB45804.1"/>
    <property type="molecule type" value="Genomic_DNA"/>
</dbReference>
<reference evidence="2 3" key="1">
    <citation type="submission" date="2020-12" db="EMBL/GenBank/DDBJ databases">
        <title>FDA dAtabase for Regulatory Grade micrObial Sequences (FDA-ARGOS): Supporting development and validation of Infectious Disease Dx tests.</title>
        <authorList>
            <person name="Sproer C."/>
            <person name="Gronow S."/>
            <person name="Severitt S."/>
            <person name="Schroder I."/>
            <person name="Tallon L."/>
            <person name="Sadzewicz L."/>
            <person name="Zhao X."/>
            <person name="Boylan J."/>
            <person name="Ott S."/>
            <person name="Bowen H."/>
            <person name="Vavikolanu K."/>
            <person name="Mehta A."/>
            <person name="Aluvathingal J."/>
            <person name="Nadendla S."/>
            <person name="Lowell S."/>
            <person name="Myers T."/>
            <person name="Yan Y."/>
            <person name="Sichtig H."/>
        </authorList>
    </citation>
    <scope>NUCLEOTIDE SEQUENCE [LARGE SCALE GENOMIC DNA]</scope>
    <source>
        <strain evidence="2 3">FDAARGOS_1053</strain>
    </source>
</reference>
<dbReference type="AlphaFoldDB" id="A0A7T4EED5"/>
<dbReference type="OrthoDB" id="4535618at2"/>
<evidence type="ECO:0000313" key="2">
    <source>
        <dbReference type="EMBL" id="QQB45804.1"/>
    </source>
</evidence>
<dbReference type="Gene3D" id="3.40.710.10">
    <property type="entry name" value="DD-peptidase/beta-lactamase superfamily"/>
    <property type="match status" value="1"/>
</dbReference>
<dbReference type="Proteomes" id="UP000596145">
    <property type="component" value="Chromosome"/>
</dbReference>
<keyword evidence="1" id="KW-0812">Transmembrane</keyword>
<name>A0A7T4EED5_9CORY</name>
<protein>
    <recommendedName>
        <fullName evidence="4">Serine hydrolase</fullName>
    </recommendedName>
</protein>
<evidence type="ECO:0008006" key="4">
    <source>
        <dbReference type="Google" id="ProtNLM"/>
    </source>
</evidence>
<evidence type="ECO:0000256" key="1">
    <source>
        <dbReference type="SAM" id="Phobius"/>
    </source>
</evidence>
<dbReference type="SUPFAM" id="SSF56601">
    <property type="entry name" value="beta-lactamase/transpeptidase-like"/>
    <property type="match status" value="1"/>
</dbReference>
<organism evidence="2 3">
    <name type="scientific">Corynebacterium glucuronolyticum</name>
    <dbReference type="NCBI Taxonomy" id="39791"/>
    <lineage>
        <taxon>Bacteria</taxon>
        <taxon>Bacillati</taxon>
        <taxon>Actinomycetota</taxon>
        <taxon>Actinomycetes</taxon>
        <taxon>Mycobacteriales</taxon>
        <taxon>Corynebacteriaceae</taxon>
        <taxon>Corynebacterium</taxon>
    </lineage>
</organism>
<sequence length="406" mass="43487">MGTCRRVPAAARHLPTVSGQRIPVASGCKPQLYTLRVCDGRLRVVNGVCTWVVVCCLLALAFSGEPVARAREQNSRLAGDGQCCVSASLAPTSFPLAVIDESGAIVARERTHITVMYTASGRWVETSNAYEVVPALSLIKLLIAEYVIRHADGLGAAADQTKALEMVQGSDDEAAKELFEKYPASIRIIVKEENLRSTWVGNKWGAGVTTTGDMVRFLHSLVKQNSPVIEAMEAAHEIAADGYAQNFGTATLPGVTGTKFGWSNDRRSFHSTASVGNGFIVVASTQGSRQQHTADVTGAFTHHTCVVSPMISLLPAAPTSVEAPARDEWKTILLLPEAMPREKQRKYASFIGLLPALSSGSCSTDDIEVLPVTPVQRVPSLPGDAMQCTVGDNQVNPHPVVFADHR</sequence>
<accession>A0A7T4EED5</accession>
<gene>
    <name evidence="2" type="ORF">I6I10_09975</name>
</gene>
<keyword evidence="1" id="KW-1133">Transmembrane helix</keyword>
<dbReference type="InterPro" id="IPR012338">
    <property type="entry name" value="Beta-lactam/transpept-like"/>
</dbReference>
<feature type="transmembrane region" description="Helical" evidence="1">
    <location>
        <begin position="44"/>
        <end position="64"/>
    </location>
</feature>
<proteinExistence type="predicted"/>
<evidence type="ECO:0000313" key="3">
    <source>
        <dbReference type="Proteomes" id="UP000596145"/>
    </source>
</evidence>
<keyword evidence="1" id="KW-0472">Membrane</keyword>